<feature type="region of interest" description="Disordered" evidence="1">
    <location>
        <begin position="311"/>
        <end position="350"/>
    </location>
</feature>
<dbReference type="PANTHER" id="PTHR47992">
    <property type="entry name" value="PROTEIN PHOSPHATASE"/>
    <property type="match status" value="1"/>
</dbReference>
<dbReference type="EC" id="3.1.3.16" evidence="3"/>
<dbReference type="Proteomes" id="UP001597391">
    <property type="component" value="Unassembled WGS sequence"/>
</dbReference>
<dbReference type="SUPFAM" id="SSF81606">
    <property type="entry name" value="PP2C-like"/>
    <property type="match status" value="1"/>
</dbReference>
<protein>
    <submittedName>
        <fullName evidence="3">PP2C family protein-serine/threonine phosphatase</fullName>
        <ecNumber evidence="3">3.1.3.16</ecNumber>
    </submittedName>
</protein>
<dbReference type="InterPro" id="IPR036457">
    <property type="entry name" value="PPM-type-like_dom_sf"/>
</dbReference>
<dbReference type="GO" id="GO:0004722">
    <property type="term" value="F:protein serine/threonine phosphatase activity"/>
    <property type="evidence" value="ECO:0007669"/>
    <property type="project" value="UniProtKB-EC"/>
</dbReference>
<organism evidence="3 4">
    <name type="scientific">Populibacterium corticicola</name>
    <dbReference type="NCBI Taxonomy" id="1812826"/>
    <lineage>
        <taxon>Bacteria</taxon>
        <taxon>Bacillati</taxon>
        <taxon>Actinomycetota</taxon>
        <taxon>Actinomycetes</taxon>
        <taxon>Micrococcales</taxon>
        <taxon>Jonesiaceae</taxon>
        <taxon>Populibacterium</taxon>
    </lineage>
</organism>
<feature type="compositionally biased region" description="Low complexity" evidence="1">
    <location>
        <begin position="508"/>
        <end position="532"/>
    </location>
</feature>
<dbReference type="RefSeq" id="WP_377466677.1">
    <property type="nucleotide sequence ID" value="NZ_JBHUOP010000003.1"/>
</dbReference>
<dbReference type="PROSITE" id="PS51746">
    <property type="entry name" value="PPM_2"/>
    <property type="match status" value="1"/>
</dbReference>
<dbReference type="CDD" id="cd00143">
    <property type="entry name" value="PP2Cc"/>
    <property type="match status" value="1"/>
</dbReference>
<feature type="compositionally biased region" description="Basic and acidic residues" evidence="1">
    <location>
        <begin position="477"/>
        <end position="489"/>
    </location>
</feature>
<evidence type="ECO:0000313" key="4">
    <source>
        <dbReference type="Proteomes" id="UP001597391"/>
    </source>
</evidence>
<feature type="domain" description="PPM-type phosphatase" evidence="2">
    <location>
        <begin position="6"/>
        <end position="239"/>
    </location>
</feature>
<dbReference type="InterPro" id="IPR001932">
    <property type="entry name" value="PPM-type_phosphatase-like_dom"/>
</dbReference>
<gene>
    <name evidence="3" type="ORF">ACFSYH_09390</name>
</gene>
<comment type="caution">
    <text evidence="3">The sequence shown here is derived from an EMBL/GenBank/DDBJ whole genome shotgun (WGS) entry which is preliminary data.</text>
</comment>
<dbReference type="Gene3D" id="3.60.40.10">
    <property type="entry name" value="PPM-type phosphatase domain"/>
    <property type="match status" value="1"/>
</dbReference>
<accession>A0ABW5XGA5</accession>
<keyword evidence="4" id="KW-1185">Reference proteome</keyword>
<dbReference type="InterPro" id="IPR015655">
    <property type="entry name" value="PP2C"/>
</dbReference>
<dbReference type="EMBL" id="JBHUOP010000003">
    <property type="protein sequence ID" value="MFD2840784.1"/>
    <property type="molecule type" value="Genomic_DNA"/>
</dbReference>
<feature type="region of interest" description="Disordered" evidence="1">
    <location>
        <begin position="477"/>
        <end position="532"/>
    </location>
</feature>
<proteinExistence type="predicted"/>
<dbReference type="Pfam" id="PF13672">
    <property type="entry name" value="PP2C_2"/>
    <property type="match status" value="1"/>
</dbReference>
<dbReference type="SMART" id="SM00331">
    <property type="entry name" value="PP2C_SIG"/>
    <property type="match status" value="1"/>
</dbReference>
<dbReference type="SMART" id="SM00332">
    <property type="entry name" value="PP2Cc"/>
    <property type="match status" value="1"/>
</dbReference>
<evidence type="ECO:0000256" key="1">
    <source>
        <dbReference type="SAM" id="MobiDB-lite"/>
    </source>
</evidence>
<reference evidence="4" key="1">
    <citation type="journal article" date="2019" name="Int. J. Syst. Evol. Microbiol.">
        <title>The Global Catalogue of Microorganisms (GCM) 10K type strain sequencing project: providing services to taxonomists for standard genome sequencing and annotation.</title>
        <authorList>
            <consortium name="The Broad Institute Genomics Platform"/>
            <consortium name="The Broad Institute Genome Sequencing Center for Infectious Disease"/>
            <person name="Wu L."/>
            <person name="Ma J."/>
        </authorList>
    </citation>
    <scope>NUCLEOTIDE SEQUENCE [LARGE SCALE GENOMIC DNA]</scope>
    <source>
        <strain evidence="4">KCTC 33576</strain>
    </source>
</reference>
<keyword evidence="3" id="KW-0378">Hydrolase</keyword>
<evidence type="ECO:0000259" key="2">
    <source>
        <dbReference type="PROSITE" id="PS51746"/>
    </source>
</evidence>
<sequence>MTIGIRFSTRSDVGLVRANNQDSAFAGEQLLLVADGMGGHAGGEVASALCVASMAPLNNETFSTSDMLERLGDAVERARIDLVQQARSHITLSGMGTTVTALLLCENKLAMAHMGDSRGYLLRDGQLTQVTKDHTFVQHLVDTGKITPEEAETHPQRSVVMRVLGDFELDLIPDLSIREARPGDRWLLCSDGLSGFVRFETLEQTLRDVADIELCSEYLIQLALRGGGSDNITCIVADVVELDDDATNVIPTQSGPERKQAIATAVGSVALGDDVPVMIDQASTLSDSSKLLVGANERVNTVIAQAIARKSGEPISEPQPQTGSLVLPAQSNDETSQDSASGPASSVAPINDDDEEVLAAISSGAAAEPKRRSFWRGLVNTCLSLLLLGGLGYGAYYWGSQQYFVGVHDGKIAIFNGFPQSVGPVHLSSVIESSVLDPDDLDPYMSRQIYSTIRATSLNDARARIEHFGTEIADQAKQDKLAEQEKAQEDAQQEDPDSSDNATDISVTPNETETPSTDPTETPSPDVTDPAS</sequence>
<name>A0ABW5XGA5_9MICO</name>
<evidence type="ECO:0000313" key="3">
    <source>
        <dbReference type="EMBL" id="MFD2840784.1"/>
    </source>
</evidence>
<feature type="compositionally biased region" description="Polar residues" evidence="1">
    <location>
        <begin position="318"/>
        <end position="344"/>
    </location>
</feature>